<protein>
    <submittedName>
        <fullName evidence="3">DUF1559 domain-containing protein</fullName>
    </submittedName>
</protein>
<dbReference type="Proteomes" id="UP000280296">
    <property type="component" value="Unassembled WGS sequence"/>
</dbReference>
<dbReference type="NCBIfam" id="TIGR04294">
    <property type="entry name" value="pre_pil_HX9DG"/>
    <property type="match status" value="1"/>
</dbReference>
<dbReference type="AlphaFoldDB" id="A0A432MNS7"/>
<dbReference type="OrthoDB" id="217153at2"/>
<evidence type="ECO:0000313" key="4">
    <source>
        <dbReference type="Proteomes" id="UP000280296"/>
    </source>
</evidence>
<dbReference type="InterPro" id="IPR011453">
    <property type="entry name" value="DUF1559"/>
</dbReference>
<gene>
    <name evidence="3" type="ORF">TsocGM_04265</name>
</gene>
<dbReference type="PANTHER" id="PTHR30093:SF2">
    <property type="entry name" value="TYPE II SECRETION SYSTEM PROTEIN H"/>
    <property type="match status" value="1"/>
</dbReference>
<sequence>MSAEWGPIITESEFVTQRNRRGFTLIELLVVIAIIGVLIALLLPAVQSAREAARRAQCTNNLKQIGLALHNYESTWGSFPMGEMPGGMSPQVALLPFVEQNAIYDSFNFNLGQRWIWTQPATITVGRTRISTYVCPSEIYTEYASDSFQFWATNYAWNSGTWYPTAPGWDGVFGRSYDDDSSIRINGARPAIQPIKIADIRDGTSNTLACAEVANGPLVVGAARTKVSDCVQAAATSDSSTILEAVAACNQIPWDTGPIPWGGSWRYKGYSWVEGSIWRNWFNSIRTPNQHCCRAHNWWYIMKPASSYHPGGANAVMCDGSVKFFKESVAQMTWMGLSTRRGGEVISADQY</sequence>
<dbReference type="PANTHER" id="PTHR30093">
    <property type="entry name" value="GENERAL SECRETION PATHWAY PROTEIN G"/>
    <property type="match status" value="1"/>
</dbReference>
<name>A0A432MNS7_9BACT</name>
<dbReference type="SUPFAM" id="SSF54523">
    <property type="entry name" value="Pili subunits"/>
    <property type="match status" value="1"/>
</dbReference>
<dbReference type="InterPro" id="IPR045584">
    <property type="entry name" value="Pilin-like"/>
</dbReference>
<evidence type="ECO:0000256" key="1">
    <source>
        <dbReference type="SAM" id="Phobius"/>
    </source>
</evidence>
<proteinExistence type="predicted"/>
<dbReference type="Gene3D" id="3.30.700.10">
    <property type="entry name" value="Glycoprotein, Type 4 Pilin"/>
    <property type="match status" value="1"/>
</dbReference>
<keyword evidence="1" id="KW-0812">Transmembrane</keyword>
<feature type="transmembrane region" description="Helical" evidence="1">
    <location>
        <begin position="25"/>
        <end position="46"/>
    </location>
</feature>
<dbReference type="InterPro" id="IPR027558">
    <property type="entry name" value="Pre_pil_HX9DG_C"/>
</dbReference>
<dbReference type="Pfam" id="PF07963">
    <property type="entry name" value="N_methyl"/>
    <property type="match status" value="1"/>
</dbReference>
<keyword evidence="1" id="KW-1133">Transmembrane helix</keyword>
<comment type="caution">
    <text evidence="3">The sequence shown here is derived from an EMBL/GenBank/DDBJ whole genome shotgun (WGS) entry which is preliminary data.</text>
</comment>
<reference evidence="3 4" key="2">
    <citation type="submission" date="2019-01" db="EMBL/GenBank/DDBJ databases">
        <title>Tautonia sociabilis, a novel thermotolerant planctomycete of Isosphaeraceae family, isolated from a 4000 m deep subterranean habitat.</title>
        <authorList>
            <person name="Kovaleva O.L."/>
            <person name="Elcheninov A.G."/>
            <person name="Van Heerden E."/>
            <person name="Toshchakov S.V."/>
            <person name="Novikov A."/>
            <person name="Bonch-Osmolovskaya E.A."/>
            <person name="Kublanov I.V."/>
        </authorList>
    </citation>
    <scope>NUCLEOTIDE SEQUENCE [LARGE SCALE GENOMIC DNA]</scope>
    <source>
        <strain evidence="3 4">GM2012</strain>
    </source>
</reference>
<feature type="domain" description="DUF1559" evidence="2">
    <location>
        <begin position="47"/>
        <end position="330"/>
    </location>
</feature>
<evidence type="ECO:0000259" key="2">
    <source>
        <dbReference type="Pfam" id="PF07596"/>
    </source>
</evidence>
<dbReference type="Pfam" id="PF07596">
    <property type="entry name" value="SBP_bac_10"/>
    <property type="match status" value="1"/>
</dbReference>
<accession>A0A432MNS7</accession>
<dbReference type="NCBIfam" id="TIGR02532">
    <property type="entry name" value="IV_pilin_GFxxxE"/>
    <property type="match status" value="1"/>
</dbReference>
<organism evidence="3 4">
    <name type="scientific">Tautonia sociabilis</name>
    <dbReference type="NCBI Taxonomy" id="2080755"/>
    <lineage>
        <taxon>Bacteria</taxon>
        <taxon>Pseudomonadati</taxon>
        <taxon>Planctomycetota</taxon>
        <taxon>Planctomycetia</taxon>
        <taxon>Isosphaerales</taxon>
        <taxon>Isosphaeraceae</taxon>
        <taxon>Tautonia</taxon>
    </lineage>
</organism>
<reference evidence="3 4" key="1">
    <citation type="submission" date="2018-12" db="EMBL/GenBank/DDBJ databases">
        <authorList>
            <person name="Toschakov S.V."/>
        </authorList>
    </citation>
    <scope>NUCLEOTIDE SEQUENCE [LARGE SCALE GENOMIC DNA]</scope>
    <source>
        <strain evidence="3 4">GM2012</strain>
    </source>
</reference>
<keyword evidence="1" id="KW-0472">Membrane</keyword>
<dbReference type="PROSITE" id="PS00409">
    <property type="entry name" value="PROKAR_NTER_METHYL"/>
    <property type="match status" value="1"/>
</dbReference>
<dbReference type="EMBL" id="RYZH01000005">
    <property type="protein sequence ID" value="RUL89103.1"/>
    <property type="molecule type" value="Genomic_DNA"/>
</dbReference>
<evidence type="ECO:0000313" key="3">
    <source>
        <dbReference type="EMBL" id="RUL89103.1"/>
    </source>
</evidence>
<dbReference type="InterPro" id="IPR012902">
    <property type="entry name" value="N_methyl_site"/>
</dbReference>
<keyword evidence="4" id="KW-1185">Reference proteome</keyword>